<dbReference type="SUPFAM" id="SSF52540">
    <property type="entry name" value="P-loop containing nucleoside triphosphate hydrolases"/>
    <property type="match status" value="1"/>
</dbReference>
<dbReference type="InterPro" id="IPR031167">
    <property type="entry name" value="G_OBG"/>
</dbReference>
<dbReference type="PRINTS" id="PR00326">
    <property type="entry name" value="GTP1OBG"/>
</dbReference>
<keyword evidence="5" id="KW-0342">GTP-binding</keyword>
<protein>
    <submittedName>
        <fullName evidence="11">GTP-binding protein 10 homolog</fullName>
    </submittedName>
</protein>
<dbReference type="InterPro" id="IPR027417">
    <property type="entry name" value="P-loop_NTPase"/>
</dbReference>
<dbReference type="Pfam" id="PF01926">
    <property type="entry name" value="MMR_HSR1"/>
    <property type="match status" value="1"/>
</dbReference>
<evidence type="ECO:0000256" key="2">
    <source>
        <dbReference type="ARBA" id="ARBA00007699"/>
    </source>
</evidence>
<dbReference type="PIRSF" id="PIRSF002401">
    <property type="entry name" value="GTP_bd_Obg/CgtA"/>
    <property type="match status" value="1"/>
</dbReference>
<dbReference type="OrthoDB" id="347018at2759"/>
<dbReference type="KEGG" id="mde:101900677"/>
<dbReference type="EnsemblMetazoa" id="MDOA014564-RA">
    <property type="protein sequence ID" value="MDOA014564-PA"/>
    <property type="gene ID" value="MDOA014564"/>
</dbReference>
<dbReference type="CDD" id="cd01898">
    <property type="entry name" value="Obg"/>
    <property type="match status" value="1"/>
</dbReference>
<keyword evidence="6" id="KW-0539">Nucleus</keyword>
<evidence type="ECO:0000313" key="10">
    <source>
        <dbReference type="Proteomes" id="UP001652621"/>
    </source>
</evidence>
<dbReference type="InterPro" id="IPR036726">
    <property type="entry name" value="GTP1_OBG_dom_sf"/>
</dbReference>
<gene>
    <name evidence="9" type="primary">101900677</name>
    <name evidence="11" type="synonym">LOC101900677</name>
</gene>
<evidence type="ECO:0000256" key="6">
    <source>
        <dbReference type="ARBA" id="ARBA00023242"/>
    </source>
</evidence>
<dbReference type="InterPro" id="IPR045086">
    <property type="entry name" value="OBG_GTPase"/>
</dbReference>
<dbReference type="GO" id="GO:0005730">
    <property type="term" value="C:nucleolus"/>
    <property type="evidence" value="ECO:0007669"/>
    <property type="project" value="UniProtKB-SubCell"/>
</dbReference>
<name>A0A1I8NF80_MUSDO</name>
<dbReference type="Gene3D" id="3.40.50.300">
    <property type="entry name" value="P-loop containing nucleotide triphosphate hydrolases"/>
    <property type="match status" value="1"/>
</dbReference>
<dbReference type="RefSeq" id="XP_005185200.1">
    <property type="nucleotide sequence ID" value="XM_005185143.3"/>
</dbReference>
<dbReference type="STRING" id="7370.A0A1I8NF80"/>
<reference evidence="9" key="1">
    <citation type="submission" date="2020-05" db="UniProtKB">
        <authorList>
            <consortium name="EnsemblMetazoa"/>
        </authorList>
    </citation>
    <scope>IDENTIFICATION</scope>
    <source>
        <strain evidence="9">Aabys</strain>
    </source>
</reference>
<evidence type="ECO:0000256" key="1">
    <source>
        <dbReference type="ARBA" id="ARBA00004604"/>
    </source>
</evidence>
<comment type="similarity">
    <text evidence="2">Belongs to the TRAFAC class OBG-HflX-like GTPase superfamily. OBG GTPase family.</text>
</comment>
<sequence length="383" mass="42176">MVQLFSFLLKATKKTPRAHMRNAFLDTLRLTVKGGHGGNGLPKYGGIGGQGGCVYLEAKEGTTLKQLAQRFKEKKAAASSGEDSSKVRILGRRGVDEKIEVPVGVQIYDDNGKLLADLNEPGARCIAAGGGIGGCTGTNFLGKPGEHKTINLDLKLIADVGLVGFPNAGKSTFLKAISKAKPKIASYPFTTIRPQVGTVEYPDLRSITIADLPGLIEGAHANFGMGHKFLKHIERTRLLLFMVDIFGFQLSPKHARRNCLENIYALNKELEMYDATLLDKPCILLLNKMDLEGSSEILKTQKPFIKDLESKLHECPPEIRPDRVIRFERILSISAQNSARIQDVKKELRRILDEHAEKDTVADGEEVKELLRQRVGERGPKVT</sequence>
<dbReference type="InterPro" id="IPR006169">
    <property type="entry name" value="GTP1_OBG_dom"/>
</dbReference>
<dbReference type="GO" id="GO:0000287">
    <property type="term" value="F:magnesium ion binding"/>
    <property type="evidence" value="ECO:0007669"/>
    <property type="project" value="InterPro"/>
</dbReference>
<evidence type="ECO:0000259" key="8">
    <source>
        <dbReference type="PROSITE" id="PS51883"/>
    </source>
</evidence>
<keyword evidence="4" id="KW-0547">Nucleotide-binding</keyword>
<dbReference type="Pfam" id="PF01018">
    <property type="entry name" value="GTP1_OBG"/>
    <property type="match status" value="1"/>
</dbReference>
<dbReference type="PROSITE" id="PS51883">
    <property type="entry name" value="OBG"/>
    <property type="match status" value="1"/>
</dbReference>
<keyword evidence="3" id="KW-0690">Ribosome biogenesis</keyword>
<evidence type="ECO:0000256" key="4">
    <source>
        <dbReference type="ARBA" id="ARBA00022741"/>
    </source>
</evidence>
<dbReference type="GO" id="GO:0003924">
    <property type="term" value="F:GTPase activity"/>
    <property type="evidence" value="ECO:0007669"/>
    <property type="project" value="InterPro"/>
</dbReference>
<dbReference type="PANTHER" id="PTHR11702">
    <property type="entry name" value="DEVELOPMENTALLY REGULATED GTP-BINDING PROTEIN-RELATED"/>
    <property type="match status" value="1"/>
</dbReference>
<dbReference type="AlphaFoldDB" id="A0A1I8NF80"/>
<evidence type="ECO:0000313" key="11">
    <source>
        <dbReference type="RefSeq" id="XP_005185200.1"/>
    </source>
</evidence>
<dbReference type="GO" id="GO:0005739">
    <property type="term" value="C:mitochondrion"/>
    <property type="evidence" value="ECO:0007669"/>
    <property type="project" value="TreeGrafter"/>
</dbReference>
<evidence type="ECO:0000313" key="9">
    <source>
        <dbReference type="EnsemblMetazoa" id="MDOA014564-PA"/>
    </source>
</evidence>
<comment type="subcellular location">
    <subcellularLocation>
        <location evidence="1">Nucleus</location>
        <location evidence="1">Nucleolus</location>
    </subcellularLocation>
</comment>
<accession>A0A1I8NF80</accession>
<dbReference type="Proteomes" id="UP001652621">
    <property type="component" value="Unplaced"/>
</dbReference>
<dbReference type="InterPro" id="IPR014100">
    <property type="entry name" value="GTP-bd_Obg/CgtA"/>
</dbReference>
<feature type="domain" description="Obg" evidence="8">
    <location>
        <begin position="22"/>
        <end position="157"/>
    </location>
</feature>
<dbReference type="PANTHER" id="PTHR11702:SF43">
    <property type="entry name" value="GTP-BINDING PROTEIN 10"/>
    <property type="match status" value="1"/>
</dbReference>
<dbReference type="Gene3D" id="2.70.210.12">
    <property type="entry name" value="GTP1/OBG domain"/>
    <property type="match status" value="1"/>
</dbReference>
<evidence type="ECO:0000259" key="7">
    <source>
        <dbReference type="PROSITE" id="PS51710"/>
    </source>
</evidence>
<dbReference type="InterPro" id="IPR006073">
    <property type="entry name" value="GTP-bd"/>
</dbReference>
<organism evidence="9">
    <name type="scientific">Musca domestica</name>
    <name type="common">House fly</name>
    <dbReference type="NCBI Taxonomy" id="7370"/>
    <lineage>
        <taxon>Eukaryota</taxon>
        <taxon>Metazoa</taxon>
        <taxon>Ecdysozoa</taxon>
        <taxon>Arthropoda</taxon>
        <taxon>Hexapoda</taxon>
        <taxon>Insecta</taxon>
        <taxon>Pterygota</taxon>
        <taxon>Neoptera</taxon>
        <taxon>Endopterygota</taxon>
        <taxon>Diptera</taxon>
        <taxon>Brachycera</taxon>
        <taxon>Muscomorpha</taxon>
        <taxon>Muscoidea</taxon>
        <taxon>Muscidae</taxon>
        <taxon>Musca</taxon>
    </lineage>
</organism>
<evidence type="ECO:0000256" key="5">
    <source>
        <dbReference type="ARBA" id="ARBA00023134"/>
    </source>
</evidence>
<evidence type="ECO:0000256" key="3">
    <source>
        <dbReference type="ARBA" id="ARBA00022517"/>
    </source>
</evidence>
<dbReference type="eggNOG" id="KOG1489">
    <property type="taxonomic scope" value="Eukaryota"/>
</dbReference>
<reference evidence="11" key="2">
    <citation type="submission" date="2025-04" db="UniProtKB">
        <authorList>
            <consortium name="RefSeq"/>
        </authorList>
    </citation>
    <scope>IDENTIFICATION</scope>
    <source>
        <strain evidence="11">Aabys</strain>
    </source>
</reference>
<dbReference type="GO" id="GO:0042254">
    <property type="term" value="P:ribosome biogenesis"/>
    <property type="evidence" value="ECO:0007669"/>
    <property type="project" value="UniProtKB-UniRule"/>
</dbReference>
<dbReference type="GeneID" id="101900677"/>
<proteinExistence type="inferred from homology"/>
<keyword evidence="10" id="KW-1185">Reference proteome</keyword>
<dbReference type="PROSITE" id="PS51710">
    <property type="entry name" value="G_OBG"/>
    <property type="match status" value="1"/>
</dbReference>
<dbReference type="SUPFAM" id="SSF82051">
    <property type="entry name" value="Obg GTP-binding protein N-terminal domain"/>
    <property type="match status" value="1"/>
</dbReference>
<dbReference type="VEuPathDB" id="VectorBase:MDOMA2_002862"/>
<feature type="domain" description="OBG-type G" evidence="7">
    <location>
        <begin position="158"/>
        <end position="353"/>
    </location>
</feature>
<dbReference type="VEuPathDB" id="VectorBase:MDOA014564"/>
<dbReference type="GO" id="GO:0005525">
    <property type="term" value="F:GTP binding"/>
    <property type="evidence" value="ECO:0007669"/>
    <property type="project" value="UniProtKB-KW"/>
</dbReference>